<proteinExistence type="predicted"/>
<evidence type="ECO:0000313" key="2">
    <source>
        <dbReference type="Proteomes" id="UP001620626"/>
    </source>
</evidence>
<sequence length="197" mass="23210">MPSIQRSEGQEEGQKKEHELRARDVVIEAAHHRAKIHLHHFRICYICHKMNKCLSLTRIMNHYLSQKDHYCQVMEMFAQPELFASRHELLNLWNNENEMCDDRVIYGYLRYLASINNNKRVVVVAPFYTDPNVHYGPGAINLELNDYCYNHTADYDVLLVPVVFPGHFTLLIFDRSNREQLHCLFIDSLPPAQNITR</sequence>
<dbReference type="Gene3D" id="3.40.395.10">
    <property type="entry name" value="Adenoviral Proteinase, Chain A"/>
    <property type="match status" value="1"/>
</dbReference>
<protein>
    <recommendedName>
        <fullName evidence="3">Ubiquitin-like protease family profile domain-containing protein</fullName>
    </recommendedName>
</protein>
<accession>A0ABD2IBM5</accession>
<keyword evidence="2" id="KW-1185">Reference proteome</keyword>
<name>A0ABD2IBM5_9BILA</name>
<reference evidence="1 2" key="1">
    <citation type="submission" date="2024-10" db="EMBL/GenBank/DDBJ databases">
        <authorList>
            <person name="Kim D."/>
        </authorList>
    </citation>
    <scope>NUCLEOTIDE SEQUENCE [LARGE SCALE GENOMIC DNA]</scope>
    <source>
        <strain evidence="1">BH-2024</strain>
    </source>
</reference>
<evidence type="ECO:0008006" key="3">
    <source>
        <dbReference type="Google" id="ProtNLM"/>
    </source>
</evidence>
<dbReference type="Proteomes" id="UP001620626">
    <property type="component" value="Unassembled WGS sequence"/>
</dbReference>
<evidence type="ECO:0000313" key="1">
    <source>
        <dbReference type="EMBL" id="KAL3076546.1"/>
    </source>
</evidence>
<dbReference type="AlphaFoldDB" id="A0ABD2IBM5"/>
<organism evidence="1 2">
    <name type="scientific">Heterodera trifolii</name>
    <dbReference type="NCBI Taxonomy" id="157864"/>
    <lineage>
        <taxon>Eukaryota</taxon>
        <taxon>Metazoa</taxon>
        <taxon>Ecdysozoa</taxon>
        <taxon>Nematoda</taxon>
        <taxon>Chromadorea</taxon>
        <taxon>Rhabditida</taxon>
        <taxon>Tylenchina</taxon>
        <taxon>Tylenchomorpha</taxon>
        <taxon>Tylenchoidea</taxon>
        <taxon>Heteroderidae</taxon>
        <taxon>Heteroderinae</taxon>
        <taxon>Heterodera</taxon>
    </lineage>
</organism>
<dbReference type="EMBL" id="JBICBT010001251">
    <property type="protein sequence ID" value="KAL3076546.1"/>
    <property type="molecule type" value="Genomic_DNA"/>
</dbReference>
<dbReference type="SUPFAM" id="SSF54001">
    <property type="entry name" value="Cysteine proteinases"/>
    <property type="match status" value="1"/>
</dbReference>
<comment type="caution">
    <text evidence="1">The sequence shown here is derived from an EMBL/GenBank/DDBJ whole genome shotgun (WGS) entry which is preliminary data.</text>
</comment>
<gene>
    <name evidence="1" type="ORF">niasHT_035585</name>
</gene>
<dbReference type="InterPro" id="IPR038765">
    <property type="entry name" value="Papain-like_cys_pep_sf"/>
</dbReference>